<dbReference type="GO" id="GO:0006508">
    <property type="term" value="P:proteolysis"/>
    <property type="evidence" value="ECO:0007669"/>
    <property type="project" value="InterPro"/>
</dbReference>
<feature type="domain" description="Metalloprotease TldD/E N-terminal" evidence="3">
    <location>
        <begin position="29"/>
        <end position="90"/>
    </location>
</feature>
<proteinExistence type="inferred from homology"/>
<dbReference type="PANTHER" id="PTHR43421">
    <property type="entry name" value="METALLOPROTEASE PMBA"/>
    <property type="match status" value="1"/>
</dbReference>
<dbReference type="Pfam" id="PF19290">
    <property type="entry name" value="PmbA_TldD_2nd"/>
    <property type="match status" value="1"/>
</dbReference>
<gene>
    <name evidence="6" type="ORF">J7S20_10230</name>
</gene>
<dbReference type="InterPro" id="IPR047657">
    <property type="entry name" value="PmbA"/>
</dbReference>
<dbReference type="Gene3D" id="3.30.2290.10">
    <property type="entry name" value="PmbA/TldD superfamily"/>
    <property type="match status" value="1"/>
</dbReference>
<feature type="domain" description="Metalloprotease TldD/E C-terminal" evidence="4">
    <location>
        <begin position="231"/>
        <end position="443"/>
    </location>
</feature>
<evidence type="ECO:0000313" key="6">
    <source>
        <dbReference type="EMBL" id="MBR0552882.1"/>
    </source>
</evidence>
<protein>
    <submittedName>
        <fullName evidence="6">TldD/PmbA family protein</fullName>
    </submittedName>
</protein>
<dbReference type="InterPro" id="IPR045569">
    <property type="entry name" value="Metalloprtase-TldD/E_C"/>
</dbReference>
<dbReference type="AlphaFoldDB" id="A0A8T4IFQ1"/>
<dbReference type="Proteomes" id="UP000676996">
    <property type="component" value="Unassembled WGS sequence"/>
</dbReference>
<evidence type="ECO:0000256" key="2">
    <source>
        <dbReference type="SAM" id="MobiDB-lite"/>
    </source>
</evidence>
<dbReference type="InterPro" id="IPR035068">
    <property type="entry name" value="TldD/PmbA_N"/>
</dbReference>
<keyword evidence="7" id="KW-1185">Reference proteome</keyword>
<evidence type="ECO:0000259" key="5">
    <source>
        <dbReference type="Pfam" id="PF19290"/>
    </source>
</evidence>
<dbReference type="EMBL" id="JAGRQC010000003">
    <property type="protein sequence ID" value="MBR0552882.1"/>
    <property type="molecule type" value="Genomic_DNA"/>
</dbReference>
<dbReference type="GO" id="GO:0005829">
    <property type="term" value="C:cytosol"/>
    <property type="evidence" value="ECO:0007669"/>
    <property type="project" value="TreeGrafter"/>
</dbReference>
<dbReference type="RefSeq" id="WP_284054145.1">
    <property type="nucleotide sequence ID" value="NZ_JAGRQC010000003.1"/>
</dbReference>
<name>A0A8T4IFQ1_9SPHN</name>
<evidence type="ECO:0000256" key="1">
    <source>
        <dbReference type="ARBA" id="ARBA00005836"/>
    </source>
</evidence>
<accession>A0A8T4IFQ1</accession>
<feature type="region of interest" description="Disordered" evidence="2">
    <location>
        <begin position="189"/>
        <end position="214"/>
    </location>
</feature>
<feature type="compositionally biased region" description="Basic and acidic residues" evidence="2">
    <location>
        <begin position="192"/>
        <end position="205"/>
    </location>
</feature>
<dbReference type="InterPro" id="IPR002510">
    <property type="entry name" value="Metalloprtase-TldD/E_N"/>
</dbReference>
<dbReference type="PANTHER" id="PTHR43421:SF1">
    <property type="entry name" value="METALLOPROTEASE PMBA"/>
    <property type="match status" value="1"/>
</dbReference>
<evidence type="ECO:0000259" key="4">
    <source>
        <dbReference type="Pfam" id="PF19289"/>
    </source>
</evidence>
<dbReference type="Pfam" id="PF01523">
    <property type="entry name" value="PmbA_TldD_1st"/>
    <property type="match status" value="1"/>
</dbReference>
<comment type="similarity">
    <text evidence="1">Belongs to the peptidase U62 family.</text>
</comment>
<dbReference type="SUPFAM" id="SSF111283">
    <property type="entry name" value="Putative modulator of DNA gyrase, PmbA/TldD"/>
    <property type="match status" value="1"/>
</dbReference>
<dbReference type="InterPro" id="IPR036059">
    <property type="entry name" value="TldD/PmbA_sf"/>
</dbReference>
<dbReference type="InterPro" id="IPR045570">
    <property type="entry name" value="Metalloprtase-TldD/E_cen_dom"/>
</dbReference>
<dbReference type="GO" id="GO:0008237">
    <property type="term" value="F:metallopeptidase activity"/>
    <property type="evidence" value="ECO:0007669"/>
    <property type="project" value="InterPro"/>
</dbReference>
<organism evidence="6 7">
    <name type="scientific">Stakelama marina</name>
    <dbReference type="NCBI Taxonomy" id="2826939"/>
    <lineage>
        <taxon>Bacteria</taxon>
        <taxon>Pseudomonadati</taxon>
        <taxon>Pseudomonadota</taxon>
        <taxon>Alphaproteobacteria</taxon>
        <taxon>Sphingomonadales</taxon>
        <taxon>Sphingomonadaceae</taxon>
        <taxon>Stakelama</taxon>
    </lineage>
</organism>
<reference evidence="6" key="1">
    <citation type="submission" date="2021-04" db="EMBL/GenBank/DDBJ databases">
        <title>Ouciella asimina sp. nov., isolated from the surface seawater in the hydrothermal field of Okinawa Trough.</title>
        <authorList>
            <person name="Shuang W."/>
        </authorList>
    </citation>
    <scope>NUCLEOTIDE SEQUENCE</scope>
    <source>
        <strain evidence="6">LXI357</strain>
    </source>
</reference>
<sequence length="444" mass="46340">MLNKDQASERAQAAVERAVANGAEAADANFIANEALSVAVRLGALEEVERSEGAELTLRVFLGRKSASVSTSELTDTALDTLAERAVRMAREASEDRWSGLAPADRLLHGSPPALDIDDGADVSPETLKERAMEAEAAARAVDGVTNSEGAGASASRSVVALATSHGFAHGYAATHHAVSASVVAGKGSGMQRDHASHATRHESALEAPGDIGARAGERAVSRLNPARLSSGTMPVVFDPRIGASLIGAFVGAISGGRIARRTSFMQDMLGKRVFAPGITLRDDPHRPRGLRSRPFDGEGLPVSPTVIVEDGMLETWLLDSASARQLDLEPTGHGGRGGGIATSNLYMDVGNITPTALIEDIEHGVWVTELIGQGVNPVTGDYSRGAAGFLIEGGEITRPVAEITIAGNLKTMFLAMTPANDLRFRYGVNVPSLRVDGMTVAGD</sequence>
<comment type="caution">
    <text evidence="6">The sequence shown here is derived from an EMBL/GenBank/DDBJ whole genome shotgun (WGS) entry which is preliminary data.</text>
</comment>
<evidence type="ECO:0000259" key="3">
    <source>
        <dbReference type="Pfam" id="PF01523"/>
    </source>
</evidence>
<evidence type="ECO:0000313" key="7">
    <source>
        <dbReference type="Proteomes" id="UP000676996"/>
    </source>
</evidence>
<dbReference type="Pfam" id="PF19289">
    <property type="entry name" value="PmbA_TldD_3rd"/>
    <property type="match status" value="1"/>
</dbReference>
<feature type="domain" description="Metalloprotease TldD/E central" evidence="5">
    <location>
        <begin position="119"/>
        <end position="224"/>
    </location>
</feature>